<protein>
    <submittedName>
        <fullName evidence="2">DUF3859 domain-containing protein</fullName>
    </submittedName>
</protein>
<evidence type="ECO:0000313" key="2">
    <source>
        <dbReference type="EMBL" id="MBW4566277.1"/>
    </source>
</evidence>
<evidence type="ECO:0000256" key="1">
    <source>
        <dbReference type="SAM" id="Phobius"/>
    </source>
</evidence>
<comment type="caution">
    <text evidence="2">The sequence shown here is derived from an EMBL/GenBank/DDBJ whole genome shotgun (WGS) entry which is preliminary data.</text>
</comment>
<name>A0A951Q7W6_9NOST</name>
<dbReference type="EMBL" id="JAHHHN010000071">
    <property type="protein sequence ID" value="MBW4566277.1"/>
    <property type="molecule type" value="Genomic_DNA"/>
</dbReference>
<organism evidence="2 3">
    <name type="scientific">Mojavia pulchra JT2-VF2</name>
    <dbReference type="NCBI Taxonomy" id="287848"/>
    <lineage>
        <taxon>Bacteria</taxon>
        <taxon>Bacillati</taxon>
        <taxon>Cyanobacteriota</taxon>
        <taxon>Cyanophyceae</taxon>
        <taxon>Nostocales</taxon>
        <taxon>Nostocaceae</taxon>
    </lineage>
</organism>
<dbReference type="AlphaFoldDB" id="A0A951Q7W6"/>
<keyword evidence="1" id="KW-0472">Membrane</keyword>
<keyword evidence="1" id="KW-1133">Transmembrane helix</keyword>
<accession>A0A951Q7W6</accession>
<sequence length="207" mass="23766">MTQKLTPEQLSDIIAEVGNLQARREAEIEPEQVKQILQELGLAPDLVDEALVQVQRRQVLKVQQKRNHTITMGAIAAVVITIMTTLFIIKQHNSTLERVFAQTSRITLTQDDGSDLRKISRQNSPEVFYRVTLKDTPIGQKLDLTCNWINPNGEIVKQNRYQTRKIDKSIWNTHCRYIIGTASTPGNWKVQIFLQSRQLSKTEFEVK</sequence>
<gene>
    <name evidence="2" type="ORF">KME32_35495</name>
</gene>
<feature type="transmembrane region" description="Helical" evidence="1">
    <location>
        <begin position="70"/>
        <end position="89"/>
    </location>
</feature>
<proteinExistence type="predicted"/>
<reference evidence="2" key="2">
    <citation type="journal article" date="2022" name="Microbiol. Resour. Announc.">
        <title>Metagenome Sequencing to Explore Phylogenomics of Terrestrial Cyanobacteria.</title>
        <authorList>
            <person name="Ward R.D."/>
            <person name="Stajich J.E."/>
            <person name="Johansen J.R."/>
            <person name="Huntemann M."/>
            <person name="Clum A."/>
            <person name="Foster B."/>
            <person name="Foster B."/>
            <person name="Roux S."/>
            <person name="Palaniappan K."/>
            <person name="Varghese N."/>
            <person name="Mukherjee S."/>
            <person name="Reddy T.B.K."/>
            <person name="Daum C."/>
            <person name="Copeland A."/>
            <person name="Chen I.A."/>
            <person name="Ivanova N.N."/>
            <person name="Kyrpides N.C."/>
            <person name="Shapiro N."/>
            <person name="Eloe-Fadrosh E.A."/>
            <person name="Pietrasiak N."/>
        </authorList>
    </citation>
    <scope>NUCLEOTIDE SEQUENCE</scope>
    <source>
        <strain evidence="2">JT2-VF2</strain>
    </source>
</reference>
<reference evidence="2" key="1">
    <citation type="submission" date="2021-05" db="EMBL/GenBank/DDBJ databases">
        <authorList>
            <person name="Pietrasiak N."/>
            <person name="Ward R."/>
            <person name="Stajich J.E."/>
            <person name="Kurbessoian T."/>
        </authorList>
    </citation>
    <scope>NUCLEOTIDE SEQUENCE</scope>
    <source>
        <strain evidence="2">JT2-VF2</strain>
    </source>
</reference>
<evidence type="ECO:0000313" key="3">
    <source>
        <dbReference type="Proteomes" id="UP000715781"/>
    </source>
</evidence>
<dbReference type="Proteomes" id="UP000715781">
    <property type="component" value="Unassembled WGS sequence"/>
</dbReference>
<keyword evidence="1" id="KW-0812">Transmembrane</keyword>